<dbReference type="PANTHER" id="PTHR10302">
    <property type="entry name" value="SINGLE-STRANDED DNA-BINDING PROTEIN"/>
    <property type="match status" value="1"/>
</dbReference>
<dbReference type="GO" id="GO:0003697">
    <property type="term" value="F:single-stranded DNA binding"/>
    <property type="evidence" value="ECO:0007669"/>
    <property type="project" value="InterPro"/>
</dbReference>
<accession>A0A6V7PBV8</accession>
<evidence type="ECO:0000256" key="1">
    <source>
        <dbReference type="ARBA" id="ARBA00023125"/>
    </source>
</evidence>
<dbReference type="SUPFAM" id="SSF50249">
    <property type="entry name" value="Nucleic acid-binding proteins"/>
    <property type="match status" value="1"/>
</dbReference>
<feature type="region of interest" description="Disordered" evidence="3">
    <location>
        <begin position="45"/>
        <end position="112"/>
    </location>
</feature>
<feature type="region of interest" description="Disordered" evidence="3">
    <location>
        <begin position="487"/>
        <end position="508"/>
    </location>
</feature>
<dbReference type="AlphaFoldDB" id="A0A6V7PBV8"/>
<name>A0A6V7PBV8_ANACO</name>
<evidence type="ECO:0008006" key="5">
    <source>
        <dbReference type="Google" id="ProtNLM"/>
    </source>
</evidence>
<dbReference type="GO" id="GO:0006264">
    <property type="term" value="P:mitochondrial DNA replication"/>
    <property type="evidence" value="ECO:0007669"/>
    <property type="project" value="TreeGrafter"/>
</dbReference>
<dbReference type="Gene3D" id="2.40.50.140">
    <property type="entry name" value="Nucleic acid-binding proteins"/>
    <property type="match status" value="1"/>
</dbReference>
<dbReference type="InterPro" id="IPR012340">
    <property type="entry name" value="NA-bd_OB-fold"/>
</dbReference>
<protein>
    <recommendedName>
        <fullName evidence="5">Protein OSB3, chloroplastic/mitochondrial</fullName>
    </recommendedName>
</protein>
<dbReference type="PROSITE" id="PS50935">
    <property type="entry name" value="SSB"/>
    <property type="match status" value="1"/>
</dbReference>
<sequence length="508" mass="57157">MNLSRAFLRLLSSSSSSSSSSSPQSHKWLLLRRIPIVPPHFSALSSAAAAAASPTKRPSYNRKPKPKPEPEPEPELEPAPAPEPEKDSSLGLPSSGWKPQVQREKGPWELPRPSTIPFQAKVANCVQFVGTIGVPVQLQRLPDGQFTAVSVLVCKNTNGFLHFWIPVIFQDDLAQIAACHLKENDLVHIEGELSGDAPPFQDKGSQANIQILAHSVSFVQNECKEKDSKVADKKDAVKPNHSVAEIEENSPMLHLWNDLLANPQNWWDNRSNKTFPKSAAFKHKVKGELLWLNESTPEWVLSKLDTLSFGPNRTTKRVDKDNTEKSENPTLKLWCDLVSNPQQWRDNRMDKQNGKKIPKFPDFKHKDNKNPLWLNTAPQWVVKKLDGLVFYGSCSTSNQEVTINEAHTQINDIGKVSRKFKGKEHKEAYAVSDKKTDVDLWKNLVENPKEWWDNRSNKFNPKSPDFKHKESGEVLWLRPSTPEWIVSKLPPLNTKAGNRKKASAGSAS</sequence>
<reference evidence="4" key="1">
    <citation type="submission" date="2020-07" db="EMBL/GenBank/DDBJ databases">
        <authorList>
            <person name="Lin J."/>
        </authorList>
    </citation>
    <scope>NUCLEOTIDE SEQUENCE</scope>
</reference>
<organism evidence="4">
    <name type="scientific">Ananas comosus var. bracteatus</name>
    <name type="common">red pineapple</name>
    <dbReference type="NCBI Taxonomy" id="296719"/>
    <lineage>
        <taxon>Eukaryota</taxon>
        <taxon>Viridiplantae</taxon>
        <taxon>Streptophyta</taxon>
        <taxon>Embryophyta</taxon>
        <taxon>Tracheophyta</taxon>
        <taxon>Spermatophyta</taxon>
        <taxon>Magnoliopsida</taxon>
        <taxon>Liliopsida</taxon>
        <taxon>Poales</taxon>
        <taxon>Bromeliaceae</taxon>
        <taxon>Bromelioideae</taxon>
        <taxon>Ananas</taxon>
    </lineage>
</organism>
<proteinExistence type="predicted"/>
<evidence type="ECO:0000256" key="2">
    <source>
        <dbReference type="PROSITE-ProRule" id="PRU00252"/>
    </source>
</evidence>
<dbReference type="GO" id="GO:0042645">
    <property type="term" value="C:mitochondrial nucleoid"/>
    <property type="evidence" value="ECO:0007669"/>
    <property type="project" value="TreeGrafter"/>
</dbReference>
<gene>
    <name evidence="4" type="ORF">CB5_LOCUS11550</name>
</gene>
<evidence type="ECO:0000256" key="3">
    <source>
        <dbReference type="SAM" id="MobiDB-lite"/>
    </source>
</evidence>
<dbReference type="PANTHER" id="PTHR10302:SF23">
    <property type="entry name" value="PROTEIN OSB4, CHLOROPLASTIC"/>
    <property type="match status" value="1"/>
</dbReference>
<keyword evidence="1 2" id="KW-0238">DNA-binding</keyword>
<dbReference type="InterPro" id="IPR000424">
    <property type="entry name" value="Primosome_PriB/ssb"/>
</dbReference>
<dbReference type="EMBL" id="LR862147">
    <property type="protein sequence ID" value="CAD1828339.1"/>
    <property type="molecule type" value="Genomic_DNA"/>
</dbReference>
<evidence type="ECO:0000313" key="4">
    <source>
        <dbReference type="EMBL" id="CAD1828339.1"/>
    </source>
</evidence>
<dbReference type="InterPro" id="IPR011344">
    <property type="entry name" value="ssDNA-bd"/>
</dbReference>